<dbReference type="InterPro" id="IPR014729">
    <property type="entry name" value="Rossmann-like_a/b/a_fold"/>
</dbReference>
<evidence type="ECO:0000256" key="6">
    <source>
        <dbReference type="ARBA" id="ARBA00022917"/>
    </source>
</evidence>
<evidence type="ECO:0000259" key="11">
    <source>
        <dbReference type="Pfam" id="PF00133"/>
    </source>
</evidence>
<dbReference type="Proteomes" id="UP001330434">
    <property type="component" value="Chromosome"/>
</dbReference>
<dbReference type="Pfam" id="PF00133">
    <property type="entry name" value="tRNA-synt_1"/>
    <property type="match status" value="2"/>
</dbReference>
<dbReference type="SUPFAM" id="SSF50677">
    <property type="entry name" value="ValRS/IleRS/LeuRS editing domain"/>
    <property type="match status" value="1"/>
</dbReference>
<dbReference type="InterPro" id="IPR001412">
    <property type="entry name" value="aa-tRNA-synth_I_CS"/>
</dbReference>
<name>A0ABZ2C4H2_9PROT</name>
<dbReference type="Pfam" id="PF13603">
    <property type="entry name" value="tRNA-synt_1_2"/>
    <property type="match status" value="1"/>
</dbReference>
<protein>
    <recommendedName>
        <fullName evidence="9">Leucine--tRNA ligase</fullName>
        <ecNumber evidence="9">6.1.1.4</ecNumber>
    </recommendedName>
    <alternativeName>
        <fullName evidence="9">Leucyl-tRNA synthetase</fullName>
        <shortName evidence="9">LeuRS</shortName>
    </alternativeName>
</protein>
<evidence type="ECO:0000256" key="5">
    <source>
        <dbReference type="ARBA" id="ARBA00022840"/>
    </source>
</evidence>
<dbReference type="Gene3D" id="3.10.20.590">
    <property type="match status" value="1"/>
</dbReference>
<dbReference type="Pfam" id="PF08264">
    <property type="entry name" value="Anticodon_1"/>
    <property type="match status" value="1"/>
</dbReference>
<keyword evidence="7 9" id="KW-0030">Aminoacyl-tRNA synthetase</keyword>
<feature type="binding site" evidence="9">
    <location>
        <position position="618"/>
    </location>
    <ligand>
        <name>ATP</name>
        <dbReference type="ChEBI" id="CHEBI:30616"/>
    </ligand>
</feature>
<keyword evidence="2 9" id="KW-0963">Cytoplasm</keyword>
<evidence type="ECO:0000313" key="15">
    <source>
        <dbReference type="EMBL" id="WVX66332.1"/>
    </source>
</evidence>
<feature type="domain" description="Methionyl/Leucyl tRNA synthetase" evidence="13">
    <location>
        <begin position="37"/>
        <end position="171"/>
    </location>
</feature>
<dbReference type="InterPro" id="IPR013155">
    <property type="entry name" value="M/V/L/I-tRNA-synth_anticd-bd"/>
</dbReference>
<accession>A0ABZ2C4H2</accession>
<evidence type="ECO:0000313" key="16">
    <source>
        <dbReference type="Proteomes" id="UP001330434"/>
    </source>
</evidence>
<feature type="domain" description="Aminoacyl-tRNA synthetase class Ia" evidence="11">
    <location>
        <begin position="419"/>
        <end position="577"/>
    </location>
</feature>
<gene>
    <name evidence="9" type="primary">leuS</name>
    <name evidence="15" type="ORF">Bealeia1_00508</name>
</gene>
<dbReference type="Gene3D" id="3.40.50.620">
    <property type="entry name" value="HUPs"/>
    <property type="match status" value="2"/>
</dbReference>
<dbReference type="Gene3D" id="3.90.740.10">
    <property type="entry name" value="Valyl/Leucyl/Isoleucyl-tRNA synthetase, editing domain"/>
    <property type="match status" value="1"/>
</dbReference>
<dbReference type="SUPFAM" id="SSF52374">
    <property type="entry name" value="Nucleotidylyl transferase"/>
    <property type="match status" value="1"/>
</dbReference>
<feature type="short sequence motif" description="'HIGH' region" evidence="9">
    <location>
        <begin position="42"/>
        <end position="52"/>
    </location>
</feature>
<dbReference type="PANTHER" id="PTHR43740">
    <property type="entry name" value="LEUCYL-TRNA SYNTHETASE"/>
    <property type="match status" value="1"/>
</dbReference>
<dbReference type="GO" id="GO:0016874">
    <property type="term" value="F:ligase activity"/>
    <property type="evidence" value="ECO:0007669"/>
    <property type="project" value="UniProtKB-KW"/>
</dbReference>
<evidence type="ECO:0000256" key="2">
    <source>
        <dbReference type="ARBA" id="ARBA00022490"/>
    </source>
</evidence>
<dbReference type="Pfam" id="PF09334">
    <property type="entry name" value="tRNA-synt_1g"/>
    <property type="match status" value="1"/>
</dbReference>
<evidence type="ECO:0000256" key="4">
    <source>
        <dbReference type="ARBA" id="ARBA00022741"/>
    </source>
</evidence>
<dbReference type="PROSITE" id="PS00178">
    <property type="entry name" value="AA_TRNA_LIGASE_I"/>
    <property type="match status" value="1"/>
</dbReference>
<dbReference type="InterPro" id="IPR025709">
    <property type="entry name" value="Leu_tRNA-synth_edit"/>
</dbReference>
<evidence type="ECO:0000259" key="13">
    <source>
        <dbReference type="Pfam" id="PF09334"/>
    </source>
</evidence>
<evidence type="ECO:0000259" key="12">
    <source>
        <dbReference type="Pfam" id="PF08264"/>
    </source>
</evidence>
<comment type="subcellular location">
    <subcellularLocation>
        <location evidence="9">Cytoplasm</location>
    </subcellularLocation>
</comment>
<comment type="catalytic activity">
    <reaction evidence="8 9">
        <text>tRNA(Leu) + L-leucine + ATP = L-leucyl-tRNA(Leu) + AMP + diphosphate</text>
        <dbReference type="Rhea" id="RHEA:11688"/>
        <dbReference type="Rhea" id="RHEA-COMP:9613"/>
        <dbReference type="Rhea" id="RHEA-COMP:9622"/>
        <dbReference type="ChEBI" id="CHEBI:30616"/>
        <dbReference type="ChEBI" id="CHEBI:33019"/>
        <dbReference type="ChEBI" id="CHEBI:57427"/>
        <dbReference type="ChEBI" id="CHEBI:78442"/>
        <dbReference type="ChEBI" id="CHEBI:78494"/>
        <dbReference type="ChEBI" id="CHEBI:456215"/>
        <dbReference type="EC" id="6.1.1.4"/>
    </reaction>
</comment>
<evidence type="ECO:0000256" key="7">
    <source>
        <dbReference type="ARBA" id="ARBA00023146"/>
    </source>
</evidence>
<dbReference type="Gene3D" id="2.20.28.290">
    <property type="match status" value="1"/>
</dbReference>
<keyword evidence="6 9" id="KW-0648">Protein biosynthesis</keyword>
<feature type="domain" description="Leucyl-tRNA synthetase editing" evidence="14">
    <location>
        <begin position="221"/>
        <end position="405"/>
    </location>
</feature>
<dbReference type="EC" id="6.1.1.4" evidence="9"/>
<evidence type="ECO:0000259" key="14">
    <source>
        <dbReference type="Pfam" id="PF13603"/>
    </source>
</evidence>
<dbReference type="EMBL" id="CP133270">
    <property type="protein sequence ID" value="WVX66332.1"/>
    <property type="molecule type" value="Genomic_DNA"/>
</dbReference>
<feature type="domain" description="Aminoacyl-tRNA synthetase class Ia" evidence="11">
    <location>
        <begin position="613"/>
        <end position="654"/>
    </location>
</feature>
<keyword evidence="4 9" id="KW-0547">Nucleotide-binding</keyword>
<dbReference type="SUPFAM" id="SSF47323">
    <property type="entry name" value="Anticodon-binding domain of a subclass of class I aminoacyl-tRNA synthetases"/>
    <property type="match status" value="1"/>
</dbReference>
<keyword evidence="5 9" id="KW-0067">ATP-binding</keyword>
<dbReference type="InterPro" id="IPR015413">
    <property type="entry name" value="Methionyl/Leucyl_tRNA_Synth"/>
</dbReference>
<dbReference type="Gene3D" id="1.10.730.10">
    <property type="entry name" value="Isoleucyl-tRNA Synthetase, Domain 1"/>
    <property type="match status" value="1"/>
</dbReference>
<dbReference type="RefSeq" id="WP_331255212.1">
    <property type="nucleotide sequence ID" value="NZ_CP133270.1"/>
</dbReference>
<dbReference type="HAMAP" id="MF_00049_B">
    <property type="entry name" value="Leu_tRNA_synth_B"/>
    <property type="match status" value="1"/>
</dbReference>
<dbReference type="CDD" id="cd07958">
    <property type="entry name" value="Anticodon_Ia_Leu_BEm"/>
    <property type="match status" value="1"/>
</dbReference>
<dbReference type="InterPro" id="IPR009008">
    <property type="entry name" value="Val/Leu/Ile-tRNA-synth_edit"/>
</dbReference>
<keyword evidence="16" id="KW-1185">Reference proteome</keyword>
<evidence type="ECO:0000256" key="10">
    <source>
        <dbReference type="RuleBase" id="RU363035"/>
    </source>
</evidence>
<dbReference type="PANTHER" id="PTHR43740:SF2">
    <property type="entry name" value="LEUCINE--TRNA LIGASE, MITOCHONDRIAL"/>
    <property type="match status" value="1"/>
</dbReference>
<dbReference type="InterPro" id="IPR009080">
    <property type="entry name" value="tRNAsynth_Ia_anticodon-bd"/>
</dbReference>
<dbReference type="PRINTS" id="PR00985">
    <property type="entry name" value="TRNASYNTHLEU"/>
</dbReference>
<comment type="similarity">
    <text evidence="1 9 10">Belongs to the class-I aminoacyl-tRNA synthetase family.</text>
</comment>
<proteinExistence type="inferred from homology"/>
<evidence type="ECO:0000256" key="1">
    <source>
        <dbReference type="ARBA" id="ARBA00005594"/>
    </source>
</evidence>
<dbReference type="InterPro" id="IPR002300">
    <property type="entry name" value="aa-tRNA-synth_Ia"/>
</dbReference>
<evidence type="ECO:0000256" key="3">
    <source>
        <dbReference type="ARBA" id="ARBA00022598"/>
    </source>
</evidence>
<feature type="domain" description="Methionyl/Valyl/Leucyl/Isoleucyl-tRNA synthetase anticodon-binding" evidence="12">
    <location>
        <begin position="701"/>
        <end position="819"/>
    </location>
</feature>
<feature type="short sequence motif" description="'KMSKS' region" evidence="9">
    <location>
        <begin position="615"/>
        <end position="619"/>
    </location>
</feature>
<keyword evidence="3 9" id="KW-0436">Ligase</keyword>
<sequence>MAQPYNFREVERKWQETWEKSQVFKAQDISEKPKYYVLEMFPYPSGKLHMGHVRNYILGDVLARYKRALGFNVLHPMGWDAFGLPAENAAIQNNIHPKTWTLENVRVMRSELQAMGASYDWSREILSCSPEYYQHEQKIFLDFLKAGLAYRKESYVNWDPVEGTVLANEQVIDGKGWRSGAPVERRKLSQWFLKITDFADELLKDLDDLDQWPDQVRLMQRNWIGKSQGAHLFFKTNETAEDIEVFTTRPDTLFGASFIGLAPDHPLVEKLSRNNPALKTFVAECHAAGTSTRDLETAEKRGFNTNLTVQNPFKPDQSLPVYVANFILMDYGTGAIYGCPAHDQRDFEFATKYRLPIVPVVLPDGENPETFSLQGEAYTGDGTLFHSEFLNNLSVPEGIETAIGKLESLGAGKRQTVYRLRDWGISRQRYWGCPIPIIHCPTCGILPVPEDQLPVTLPDDVNFDRPGNPLAHHPTWKHVNCPECGRRAERETDTFDTFMESSWYFARFCSPHSKIAFEADKANYWLPVDQYIGGIEHAILHLLYSRFYTMALKKCGYLSVSEPFKALMTQGMVCHETYRDESGSWLYPTETTTNDQGKVIKISDGSPVKVGRSEKMSKSRKNLVAAETIIDDYGADCARLFMLSDSPPERDLEWTDSGIEGSWRFMNRLWKLINHPLVNEYKAALRSAKPDAFCDSALKLRGQVHKTIKDVSSDIEKFHYNKCMARLRELMNAIEAFDCQDSNDHWALGEAVRTLIQIMAPALPHMAEELWSQLGFQTLLTTESWPQVDISLLVDNLITLPIQVNGKTRTTIEIHPEMPEVDIKAHILTLAAIKSHTQDKPLKKFIYVPRKIVNVLV</sequence>
<reference evidence="15 16" key="1">
    <citation type="journal article" date="2024" name="Environ. Microbiol.">
        <title>Novel evolutionary insights on the interactions of the Holosporales (Alphaproteobacteria) with eukaryotic hosts from comparative genomics.</title>
        <authorList>
            <person name="Giovannini M."/>
            <person name="Petroni G."/>
            <person name="Castelli M."/>
        </authorList>
    </citation>
    <scope>NUCLEOTIDE SEQUENCE [LARGE SCALE GENOMIC DNA]</scope>
    <source>
        <strain evidence="15 16">US_Bl 15I1</strain>
    </source>
</reference>
<dbReference type="InterPro" id="IPR002302">
    <property type="entry name" value="Leu-tRNA-ligase"/>
</dbReference>
<evidence type="ECO:0000256" key="9">
    <source>
        <dbReference type="HAMAP-Rule" id="MF_00049"/>
    </source>
</evidence>
<organism evidence="15 16">
    <name type="scientific">Candidatus Bealeia paramacronuclearis</name>
    <dbReference type="NCBI Taxonomy" id="1921001"/>
    <lineage>
        <taxon>Bacteria</taxon>
        <taxon>Pseudomonadati</taxon>
        <taxon>Pseudomonadota</taxon>
        <taxon>Alphaproteobacteria</taxon>
        <taxon>Holosporales</taxon>
        <taxon>Holosporaceae</taxon>
        <taxon>Candidatus Bealeia</taxon>
    </lineage>
</organism>
<dbReference type="NCBIfam" id="TIGR00396">
    <property type="entry name" value="leuS_bact"/>
    <property type="match status" value="1"/>
</dbReference>
<evidence type="ECO:0000256" key="8">
    <source>
        <dbReference type="ARBA" id="ARBA00047469"/>
    </source>
</evidence>
<dbReference type="CDD" id="cd00812">
    <property type="entry name" value="LeuRS_core"/>
    <property type="match status" value="1"/>
</dbReference>